<feature type="chain" id="PRO_5040480525" description="CFEM domain-containing protein" evidence="11">
    <location>
        <begin position="22"/>
        <end position="239"/>
    </location>
</feature>
<evidence type="ECO:0000256" key="10">
    <source>
        <dbReference type="SAM" id="MobiDB-lite"/>
    </source>
</evidence>
<evidence type="ECO:0000256" key="8">
    <source>
        <dbReference type="ARBA" id="ARBA00023288"/>
    </source>
</evidence>
<evidence type="ECO:0000256" key="6">
    <source>
        <dbReference type="ARBA" id="ARBA00022729"/>
    </source>
</evidence>
<evidence type="ECO:0000256" key="1">
    <source>
        <dbReference type="ARBA" id="ARBA00004589"/>
    </source>
</evidence>
<proteinExistence type="inferred from homology"/>
<evidence type="ECO:0000256" key="7">
    <source>
        <dbReference type="ARBA" id="ARBA00023157"/>
    </source>
</evidence>
<dbReference type="AlphaFoldDB" id="A0A9N9ZPA4"/>
<evidence type="ECO:0000256" key="3">
    <source>
        <dbReference type="ARBA" id="ARBA00010031"/>
    </source>
</evidence>
<evidence type="ECO:0000313" key="13">
    <source>
        <dbReference type="EMBL" id="CAH0058888.1"/>
    </source>
</evidence>
<feature type="compositionally biased region" description="Low complexity" evidence="10">
    <location>
        <begin position="181"/>
        <end position="204"/>
    </location>
</feature>
<feature type="region of interest" description="Disordered" evidence="10">
    <location>
        <begin position="181"/>
        <end position="208"/>
    </location>
</feature>
<dbReference type="InterPro" id="IPR008427">
    <property type="entry name" value="Extracellular_membr_CFEM_dom"/>
</dbReference>
<name>A0A9N9ZPA4_9HYPO</name>
<evidence type="ECO:0000313" key="14">
    <source>
        <dbReference type="Proteomes" id="UP000775872"/>
    </source>
</evidence>
<evidence type="ECO:0000259" key="12">
    <source>
        <dbReference type="PROSITE" id="PS52012"/>
    </source>
</evidence>
<sequence length="239" mass="22620">MKSFTAAAALTLATLASQAQAQTGCAVSCFQQVITDHPPLSCTEANMYLCFCKDTGLQNYFIECAKSSCGTNYQTAIEFGYSLCSDLGAPINTAQPSSSAAAQPTTSAAAQPSSSAAAASSSAAAQSSSAVAASSSAAAASSSAVAASSSAAQSSAAASSSKASSAQASATGASSSAAAATSAATTPGAPAPTTVRTTTVAQPTDGNSTTTVVPVNGAGALAGSGFAVVAGVALAALQL</sequence>
<organism evidence="13 14">
    <name type="scientific">Clonostachys solani</name>
    <dbReference type="NCBI Taxonomy" id="160281"/>
    <lineage>
        <taxon>Eukaryota</taxon>
        <taxon>Fungi</taxon>
        <taxon>Dikarya</taxon>
        <taxon>Ascomycota</taxon>
        <taxon>Pezizomycotina</taxon>
        <taxon>Sordariomycetes</taxon>
        <taxon>Hypocreomycetidae</taxon>
        <taxon>Hypocreales</taxon>
        <taxon>Bionectriaceae</taxon>
        <taxon>Clonostachys</taxon>
    </lineage>
</organism>
<dbReference type="Pfam" id="PF05730">
    <property type="entry name" value="CFEM"/>
    <property type="match status" value="1"/>
</dbReference>
<dbReference type="PROSITE" id="PS52012">
    <property type="entry name" value="CFEM"/>
    <property type="match status" value="1"/>
</dbReference>
<dbReference type="EMBL" id="CABFOC020000091">
    <property type="protein sequence ID" value="CAH0058888.1"/>
    <property type="molecule type" value="Genomic_DNA"/>
</dbReference>
<protein>
    <recommendedName>
        <fullName evidence="12">CFEM domain-containing protein</fullName>
    </recommendedName>
</protein>
<dbReference type="Proteomes" id="UP000775872">
    <property type="component" value="Unassembled WGS sequence"/>
</dbReference>
<keyword evidence="7" id="KW-1015">Disulfide bond</keyword>
<keyword evidence="5" id="KW-0325">Glycoprotein</keyword>
<gene>
    <name evidence="13" type="ORF">CSOL1703_00007916</name>
</gene>
<evidence type="ECO:0000256" key="5">
    <source>
        <dbReference type="ARBA" id="ARBA00022622"/>
    </source>
</evidence>
<evidence type="ECO:0000256" key="4">
    <source>
        <dbReference type="ARBA" id="ARBA00022525"/>
    </source>
</evidence>
<keyword evidence="14" id="KW-1185">Reference proteome</keyword>
<evidence type="ECO:0000256" key="11">
    <source>
        <dbReference type="SAM" id="SignalP"/>
    </source>
</evidence>
<keyword evidence="4" id="KW-0964">Secreted</keyword>
<comment type="similarity">
    <text evidence="3">Belongs to the RBT5 family.</text>
</comment>
<keyword evidence="5" id="KW-0336">GPI-anchor</keyword>
<dbReference type="OrthoDB" id="1193027at2759"/>
<keyword evidence="8" id="KW-0449">Lipoprotein</keyword>
<evidence type="ECO:0000256" key="9">
    <source>
        <dbReference type="PROSITE-ProRule" id="PRU01356"/>
    </source>
</evidence>
<dbReference type="GO" id="GO:0005576">
    <property type="term" value="C:extracellular region"/>
    <property type="evidence" value="ECO:0007669"/>
    <property type="project" value="UniProtKB-SubCell"/>
</dbReference>
<feature type="signal peptide" evidence="11">
    <location>
        <begin position="1"/>
        <end position="21"/>
    </location>
</feature>
<evidence type="ECO:0000256" key="2">
    <source>
        <dbReference type="ARBA" id="ARBA00004613"/>
    </source>
</evidence>
<keyword evidence="5" id="KW-0472">Membrane</keyword>
<reference evidence="13" key="1">
    <citation type="submission" date="2021-10" db="EMBL/GenBank/DDBJ databases">
        <authorList>
            <person name="Piombo E."/>
        </authorList>
    </citation>
    <scope>NUCLEOTIDE SEQUENCE</scope>
</reference>
<keyword evidence="6 11" id="KW-0732">Signal</keyword>
<feature type="domain" description="CFEM" evidence="12">
    <location>
        <begin position="1"/>
        <end position="110"/>
    </location>
</feature>
<dbReference type="GO" id="GO:0098552">
    <property type="term" value="C:side of membrane"/>
    <property type="evidence" value="ECO:0007669"/>
    <property type="project" value="UniProtKB-KW"/>
</dbReference>
<comment type="caution">
    <text evidence="9">Lacks conserved residue(s) required for the propagation of feature annotation.</text>
</comment>
<comment type="caution">
    <text evidence="13">The sequence shown here is derived from an EMBL/GenBank/DDBJ whole genome shotgun (WGS) entry which is preliminary data.</text>
</comment>
<accession>A0A9N9ZPA4</accession>
<comment type="subcellular location">
    <subcellularLocation>
        <location evidence="1">Membrane</location>
        <topology evidence="1">Lipid-anchor</topology>
        <topology evidence="1">GPI-anchor</topology>
    </subcellularLocation>
    <subcellularLocation>
        <location evidence="2">Secreted</location>
    </subcellularLocation>
</comment>